<evidence type="ECO:0000313" key="1">
    <source>
        <dbReference type="EMBL" id="CEI68176.1"/>
    </source>
</evidence>
<keyword evidence="2" id="KW-1185">Reference proteome</keyword>
<dbReference type="Proteomes" id="UP000245910">
    <property type="component" value="Chromosome III"/>
</dbReference>
<organism evidence="1 2">
    <name type="scientific">Fusarium venenatum</name>
    <dbReference type="NCBI Taxonomy" id="56646"/>
    <lineage>
        <taxon>Eukaryota</taxon>
        <taxon>Fungi</taxon>
        <taxon>Dikarya</taxon>
        <taxon>Ascomycota</taxon>
        <taxon>Pezizomycotina</taxon>
        <taxon>Sordariomycetes</taxon>
        <taxon>Hypocreomycetidae</taxon>
        <taxon>Hypocreales</taxon>
        <taxon>Nectriaceae</taxon>
        <taxon>Fusarium</taxon>
    </lineage>
</organism>
<reference evidence="2" key="1">
    <citation type="submission" date="2014-10" db="EMBL/GenBank/DDBJ databases">
        <authorList>
            <person name="King R."/>
        </authorList>
    </citation>
    <scope>NUCLEOTIDE SEQUENCE [LARGE SCALE GENOMIC DNA]</scope>
    <source>
        <strain evidence="2">A3/5</strain>
    </source>
</reference>
<sequence length="76" mass="8252">MAFLWNVPYVGPNKFDCLRAPDAFTVKVLGGWEIQAVVVFKQARMTDSRLDGGVFAAVIMYPLECAKAPGGGFPQS</sequence>
<dbReference type="AlphaFoldDB" id="A0A2L2TV59"/>
<dbReference type="EMBL" id="LN649231">
    <property type="protein sequence ID" value="CEI68176.1"/>
    <property type="molecule type" value="Genomic_DNA"/>
</dbReference>
<proteinExistence type="predicted"/>
<name>A0A2L2TV59_9HYPO</name>
<accession>A0A2L2TV59</accession>
<protein>
    <submittedName>
        <fullName evidence="1">Uncharacterized protein</fullName>
    </submittedName>
</protein>
<evidence type="ECO:0000313" key="2">
    <source>
        <dbReference type="Proteomes" id="UP000245910"/>
    </source>
</evidence>